<dbReference type="EMBL" id="CAJJDO010000004">
    <property type="protein sequence ID" value="CAD8135341.1"/>
    <property type="molecule type" value="Genomic_DNA"/>
</dbReference>
<keyword evidence="2" id="KW-1185">Reference proteome</keyword>
<accession>A0A8S1S1X7</accession>
<sequence length="91" mass="11016">MKFKNNFSNLILQETNISFSIKKFQILYYQCQLLISHNRSRSKFVLQYKQSKIQIIINIIQFIFLRHKQRQGQSNHSKKILDLGISIQEEW</sequence>
<dbReference type="Proteomes" id="UP000689195">
    <property type="component" value="Unassembled WGS sequence"/>
</dbReference>
<name>A0A8S1S1X7_9CILI</name>
<comment type="caution">
    <text evidence="1">The sequence shown here is derived from an EMBL/GenBank/DDBJ whole genome shotgun (WGS) entry which is preliminary data.</text>
</comment>
<organism evidence="1 2">
    <name type="scientific">Paramecium pentaurelia</name>
    <dbReference type="NCBI Taxonomy" id="43138"/>
    <lineage>
        <taxon>Eukaryota</taxon>
        <taxon>Sar</taxon>
        <taxon>Alveolata</taxon>
        <taxon>Ciliophora</taxon>
        <taxon>Intramacronucleata</taxon>
        <taxon>Oligohymenophorea</taxon>
        <taxon>Peniculida</taxon>
        <taxon>Parameciidae</taxon>
        <taxon>Paramecium</taxon>
    </lineage>
</organism>
<dbReference type="AlphaFoldDB" id="A0A8S1S1X7"/>
<proteinExistence type="predicted"/>
<reference evidence="1" key="1">
    <citation type="submission" date="2021-01" db="EMBL/GenBank/DDBJ databases">
        <authorList>
            <consortium name="Genoscope - CEA"/>
            <person name="William W."/>
        </authorList>
    </citation>
    <scope>NUCLEOTIDE SEQUENCE</scope>
</reference>
<evidence type="ECO:0000313" key="1">
    <source>
        <dbReference type="EMBL" id="CAD8135341.1"/>
    </source>
</evidence>
<protein>
    <submittedName>
        <fullName evidence="1">Uncharacterized protein</fullName>
    </submittedName>
</protein>
<gene>
    <name evidence="1" type="ORF">PPENT_87.1.T0040175</name>
</gene>
<evidence type="ECO:0000313" key="2">
    <source>
        <dbReference type="Proteomes" id="UP000689195"/>
    </source>
</evidence>